<keyword evidence="2" id="KW-1185">Reference proteome</keyword>
<dbReference type="Proteomes" id="UP001178461">
    <property type="component" value="Chromosome 6"/>
</dbReference>
<reference evidence="1" key="1">
    <citation type="submission" date="2022-12" db="EMBL/GenBank/DDBJ databases">
        <authorList>
            <person name="Alioto T."/>
            <person name="Alioto T."/>
            <person name="Gomez Garrido J."/>
        </authorList>
    </citation>
    <scope>NUCLEOTIDE SEQUENCE</scope>
</reference>
<organism evidence="1 2">
    <name type="scientific">Podarcis lilfordi</name>
    <name type="common">Lilford's wall lizard</name>
    <dbReference type="NCBI Taxonomy" id="74358"/>
    <lineage>
        <taxon>Eukaryota</taxon>
        <taxon>Metazoa</taxon>
        <taxon>Chordata</taxon>
        <taxon>Craniata</taxon>
        <taxon>Vertebrata</taxon>
        <taxon>Euteleostomi</taxon>
        <taxon>Lepidosauria</taxon>
        <taxon>Squamata</taxon>
        <taxon>Bifurcata</taxon>
        <taxon>Unidentata</taxon>
        <taxon>Episquamata</taxon>
        <taxon>Laterata</taxon>
        <taxon>Lacertibaenia</taxon>
        <taxon>Lacertidae</taxon>
        <taxon>Podarcis</taxon>
    </lineage>
</organism>
<proteinExistence type="predicted"/>
<accession>A0AA35KFW8</accession>
<name>A0AA35KFW8_9SAUR</name>
<dbReference type="EMBL" id="OX395131">
    <property type="protein sequence ID" value="CAI5776712.1"/>
    <property type="molecule type" value="Genomic_DNA"/>
</dbReference>
<feature type="non-terminal residue" evidence="1">
    <location>
        <position position="1"/>
    </location>
</feature>
<dbReference type="AlphaFoldDB" id="A0AA35KFW8"/>
<evidence type="ECO:0000313" key="1">
    <source>
        <dbReference type="EMBL" id="CAI5776712.1"/>
    </source>
</evidence>
<evidence type="ECO:0000313" key="2">
    <source>
        <dbReference type="Proteomes" id="UP001178461"/>
    </source>
</evidence>
<sequence>HDSPLNTFLKLCRDNSRLNIMNNVKNGDAQRQSWGMRNRLENRLAVITECQFCLSWLLNK</sequence>
<protein>
    <submittedName>
        <fullName evidence="1">Uncharacterized protein</fullName>
    </submittedName>
</protein>
<gene>
    <name evidence="1" type="ORF">PODLI_1B021788</name>
</gene>
<feature type="non-terminal residue" evidence="1">
    <location>
        <position position="60"/>
    </location>
</feature>